<dbReference type="Proteomes" id="UP000625527">
    <property type="component" value="Unassembled WGS sequence"/>
</dbReference>
<feature type="domain" description="Helix-turn-helix" evidence="1">
    <location>
        <begin position="9"/>
        <end position="58"/>
    </location>
</feature>
<dbReference type="SUPFAM" id="SSF46955">
    <property type="entry name" value="Putative DNA-binding domain"/>
    <property type="match status" value="1"/>
</dbReference>
<comment type="caution">
    <text evidence="2">The sequence shown here is derived from an EMBL/GenBank/DDBJ whole genome shotgun (WGS) entry which is preliminary data.</text>
</comment>
<protein>
    <submittedName>
        <fullName evidence="2">Helix-turn-helix domain-containing protein</fullName>
    </submittedName>
</protein>
<evidence type="ECO:0000313" key="3">
    <source>
        <dbReference type="Proteomes" id="UP000625527"/>
    </source>
</evidence>
<dbReference type="InterPro" id="IPR009061">
    <property type="entry name" value="DNA-bd_dom_put_sf"/>
</dbReference>
<dbReference type="RefSeq" id="WP_192862681.1">
    <property type="nucleotide sequence ID" value="NZ_JADAQT010000078.1"/>
</dbReference>
<accession>A0ABR9MXK6</accession>
<keyword evidence="3" id="KW-1185">Reference proteome</keyword>
<proteinExistence type="predicted"/>
<organism evidence="2 3">
    <name type="scientific">Myceligenerans pegani</name>
    <dbReference type="NCBI Taxonomy" id="2776917"/>
    <lineage>
        <taxon>Bacteria</taxon>
        <taxon>Bacillati</taxon>
        <taxon>Actinomycetota</taxon>
        <taxon>Actinomycetes</taxon>
        <taxon>Micrococcales</taxon>
        <taxon>Promicromonosporaceae</taxon>
        <taxon>Myceligenerans</taxon>
    </lineage>
</organism>
<dbReference type="EMBL" id="JADAQT010000078">
    <property type="protein sequence ID" value="MBE1876120.1"/>
    <property type="molecule type" value="Genomic_DNA"/>
</dbReference>
<dbReference type="InterPro" id="IPR041657">
    <property type="entry name" value="HTH_17"/>
</dbReference>
<name>A0ABR9MXK6_9MICO</name>
<reference evidence="2 3" key="1">
    <citation type="submission" date="2020-10" db="EMBL/GenBank/DDBJ databases">
        <title>Myceligenerans pegani sp. nov., an endophytic actinomycete isolated from Peganum harmala L. in Xinjiang, China.</title>
        <authorList>
            <person name="Xin L."/>
        </authorList>
    </citation>
    <scope>NUCLEOTIDE SEQUENCE [LARGE SCALE GENOMIC DNA]</scope>
    <source>
        <strain evidence="2 3">TRM65318</strain>
    </source>
</reference>
<evidence type="ECO:0000313" key="2">
    <source>
        <dbReference type="EMBL" id="MBE1876120.1"/>
    </source>
</evidence>
<evidence type="ECO:0000259" key="1">
    <source>
        <dbReference type="Pfam" id="PF12728"/>
    </source>
</evidence>
<dbReference type="Pfam" id="PF12728">
    <property type="entry name" value="HTH_17"/>
    <property type="match status" value="1"/>
</dbReference>
<sequence length="70" mass="8265">MQERNRDRLLSTREAAELLCVPENTLRWWRHIGTGPECFRLGRRRVVYRESKARAWLADQEAAGDKRPDA</sequence>
<gene>
    <name evidence="2" type="ORF">IHE71_10415</name>
</gene>